<dbReference type="Proteomes" id="UP000293874">
    <property type="component" value="Unassembled WGS sequence"/>
</dbReference>
<dbReference type="GO" id="GO:0003700">
    <property type="term" value="F:DNA-binding transcription factor activity"/>
    <property type="evidence" value="ECO:0007669"/>
    <property type="project" value="InterPro"/>
</dbReference>
<dbReference type="RefSeq" id="WP_130544130.1">
    <property type="nucleotide sequence ID" value="NZ_CP042431.1"/>
</dbReference>
<keyword evidence="6" id="KW-1185">Reference proteome</keyword>
<dbReference type="PRINTS" id="PR00032">
    <property type="entry name" value="HTHARAC"/>
</dbReference>
<evidence type="ECO:0000313" key="5">
    <source>
        <dbReference type="EMBL" id="RZS65468.1"/>
    </source>
</evidence>
<dbReference type="SUPFAM" id="SSF46689">
    <property type="entry name" value="Homeodomain-like"/>
    <property type="match status" value="2"/>
</dbReference>
<dbReference type="OrthoDB" id="1157557at2"/>
<dbReference type="InterPro" id="IPR018062">
    <property type="entry name" value="HTH_AraC-typ_CS"/>
</dbReference>
<dbReference type="Pfam" id="PF12833">
    <property type="entry name" value="HTH_18"/>
    <property type="match status" value="1"/>
</dbReference>
<dbReference type="InterPro" id="IPR009057">
    <property type="entry name" value="Homeodomain-like_sf"/>
</dbReference>
<evidence type="ECO:0000313" key="6">
    <source>
        <dbReference type="Proteomes" id="UP000293874"/>
    </source>
</evidence>
<proteinExistence type="predicted"/>
<dbReference type="InterPro" id="IPR020449">
    <property type="entry name" value="Tscrpt_reg_AraC-type_HTH"/>
</dbReference>
<evidence type="ECO:0000256" key="1">
    <source>
        <dbReference type="ARBA" id="ARBA00023015"/>
    </source>
</evidence>
<evidence type="ECO:0000256" key="2">
    <source>
        <dbReference type="ARBA" id="ARBA00023125"/>
    </source>
</evidence>
<dbReference type="AlphaFoldDB" id="A0A4Q7MEL9"/>
<dbReference type="InterPro" id="IPR018060">
    <property type="entry name" value="HTH_AraC"/>
</dbReference>
<evidence type="ECO:0000259" key="4">
    <source>
        <dbReference type="PROSITE" id="PS01124"/>
    </source>
</evidence>
<dbReference type="SMART" id="SM00342">
    <property type="entry name" value="HTH_ARAC"/>
    <property type="match status" value="1"/>
</dbReference>
<keyword evidence="2 5" id="KW-0238">DNA-binding</keyword>
<name>A0A4Q7MEL9_9BACT</name>
<accession>A0A4Q7MEL9</accession>
<dbReference type="InterPro" id="IPR037923">
    <property type="entry name" value="HTH-like"/>
</dbReference>
<keyword evidence="3" id="KW-0804">Transcription</keyword>
<evidence type="ECO:0000256" key="3">
    <source>
        <dbReference type="ARBA" id="ARBA00023163"/>
    </source>
</evidence>
<comment type="caution">
    <text evidence="5">The sequence shown here is derived from an EMBL/GenBank/DDBJ whole genome shotgun (WGS) entry which is preliminary data.</text>
</comment>
<dbReference type="PANTHER" id="PTHR43280">
    <property type="entry name" value="ARAC-FAMILY TRANSCRIPTIONAL REGULATOR"/>
    <property type="match status" value="1"/>
</dbReference>
<dbReference type="PROSITE" id="PS00041">
    <property type="entry name" value="HTH_ARAC_FAMILY_1"/>
    <property type="match status" value="1"/>
</dbReference>
<keyword evidence="1" id="KW-0805">Transcription regulation</keyword>
<organism evidence="5 6">
    <name type="scientific">Pseudobacter ginsenosidimutans</name>
    <dbReference type="NCBI Taxonomy" id="661488"/>
    <lineage>
        <taxon>Bacteria</taxon>
        <taxon>Pseudomonadati</taxon>
        <taxon>Bacteroidota</taxon>
        <taxon>Chitinophagia</taxon>
        <taxon>Chitinophagales</taxon>
        <taxon>Chitinophagaceae</taxon>
        <taxon>Pseudobacter</taxon>
    </lineage>
</organism>
<dbReference type="GO" id="GO:0043565">
    <property type="term" value="F:sequence-specific DNA binding"/>
    <property type="evidence" value="ECO:0007669"/>
    <property type="project" value="InterPro"/>
</dbReference>
<dbReference type="Gene3D" id="1.10.10.60">
    <property type="entry name" value="Homeodomain-like"/>
    <property type="match status" value="1"/>
</dbReference>
<dbReference type="EMBL" id="SGXA01000005">
    <property type="protein sequence ID" value="RZS65468.1"/>
    <property type="molecule type" value="Genomic_DNA"/>
</dbReference>
<sequence length="293" mass="33643">MSQFLLRNDHSPELEPFVHILEFAQKKNNSINLNSFTDACSSYLRIYYILEGKFDWVINNKSYTLYPNDLGVILPGQHLCAEKGYLDIGSLYWLHLQLPLPEKTNKQSPDGWSQISSQELVSVKKILFLDSTPVLTRIPDAGSIFSSLRNELFNQEIGYVTRVNQLLDELLILLTRKFSQQQNLQRDFPQTFLKLEETLRKDLSHHWTVEEMAALVGLGTTAFSDKVKKFTGFSPMNYLINIRISEAIRLLKKPSVQVTDIALDTGFYSSQHFATTFKKLTGLTPSQFRKNNI</sequence>
<gene>
    <name evidence="5" type="ORF">EV199_5641</name>
</gene>
<dbReference type="SUPFAM" id="SSF51215">
    <property type="entry name" value="Regulatory protein AraC"/>
    <property type="match status" value="1"/>
</dbReference>
<dbReference type="PROSITE" id="PS01124">
    <property type="entry name" value="HTH_ARAC_FAMILY_2"/>
    <property type="match status" value="1"/>
</dbReference>
<feature type="domain" description="HTH araC/xylS-type" evidence="4">
    <location>
        <begin position="193"/>
        <end position="291"/>
    </location>
</feature>
<protein>
    <submittedName>
        <fullName evidence="5">AraC-like DNA-binding protein</fullName>
    </submittedName>
</protein>
<dbReference type="PANTHER" id="PTHR43280:SF28">
    <property type="entry name" value="HTH-TYPE TRANSCRIPTIONAL ACTIVATOR RHAS"/>
    <property type="match status" value="1"/>
</dbReference>
<reference evidence="5 6" key="1">
    <citation type="submission" date="2019-02" db="EMBL/GenBank/DDBJ databases">
        <title>Genomic Encyclopedia of Type Strains, Phase IV (KMG-IV): sequencing the most valuable type-strain genomes for metagenomic binning, comparative biology and taxonomic classification.</title>
        <authorList>
            <person name="Goeker M."/>
        </authorList>
    </citation>
    <scope>NUCLEOTIDE SEQUENCE [LARGE SCALE GENOMIC DNA]</scope>
    <source>
        <strain evidence="5 6">DSM 18116</strain>
    </source>
</reference>